<dbReference type="GO" id="GO:0005509">
    <property type="term" value="F:calcium ion binding"/>
    <property type="evidence" value="ECO:0007669"/>
    <property type="project" value="InterPro"/>
</dbReference>
<dbReference type="SUPFAM" id="SSF47473">
    <property type="entry name" value="EF-hand"/>
    <property type="match status" value="1"/>
</dbReference>
<gene>
    <name evidence="8" type="ORF">PHATR_1155</name>
</gene>
<dbReference type="InterPro" id="IPR029041">
    <property type="entry name" value="FAD-linked_oxidoreductase-like"/>
</dbReference>
<dbReference type="Gene3D" id="3.20.20.220">
    <property type="match status" value="2"/>
</dbReference>
<dbReference type="PROSITE" id="PS50222">
    <property type="entry name" value="EF_HAND_2"/>
    <property type="match status" value="1"/>
</dbReference>
<reference evidence="8 9" key="1">
    <citation type="journal article" date="2008" name="Nature">
        <title>The Phaeodactylum genome reveals the evolutionary history of diatom genomes.</title>
        <authorList>
            <person name="Bowler C."/>
            <person name="Allen A.E."/>
            <person name="Badger J.H."/>
            <person name="Grimwood J."/>
            <person name="Jabbari K."/>
            <person name="Kuo A."/>
            <person name="Maheswari U."/>
            <person name="Martens C."/>
            <person name="Maumus F."/>
            <person name="Otillar R.P."/>
            <person name="Rayko E."/>
            <person name="Salamov A."/>
            <person name="Vandepoele K."/>
            <person name="Beszteri B."/>
            <person name="Gruber A."/>
            <person name="Heijde M."/>
            <person name="Katinka M."/>
            <person name="Mock T."/>
            <person name="Valentin K."/>
            <person name="Verret F."/>
            <person name="Berges J.A."/>
            <person name="Brownlee C."/>
            <person name="Cadoret J.P."/>
            <person name="Chiovitti A."/>
            <person name="Choi C.J."/>
            <person name="Coesel S."/>
            <person name="De Martino A."/>
            <person name="Detter J.C."/>
            <person name="Durkin C."/>
            <person name="Falciatore A."/>
            <person name="Fournet J."/>
            <person name="Haruta M."/>
            <person name="Huysman M.J."/>
            <person name="Jenkins B.D."/>
            <person name="Jiroutova K."/>
            <person name="Jorgensen R.E."/>
            <person name="Joubert Y."/>
            <person name="Kaplan A."/>
            <person name="Kroger N."/>
            <person name="Kroth P.G."/>
            <person name="La Roche J."/>
            <person name="Lindquist E."/>
            <person name="Lommer M."/>
            <person name="Martin-Jezequel V."/>
            <person name="Lopez P.J."/>
            <person name="Lucas S."/>
            <person name="Mangogna M."/>
            <person name="McGinnis K."/>
            <person name="Medlin L.K."/>
            <person name="Montsant A."/>
            <person name="Oudot-Le Secq M.P."/>
            <person name="Napoli C."/>
            <person name="Obornik M."/>
            <person name="Parker M.S."/>
            <person name="Petit J.L."/>
            <person name="Porcel B.M."/>
            <person name="Poulsen N."/>
            <person name="Robison M."/>
            <person name="Rychlewski L."/>
            <person name="Rynearson T.A."/>
            <person name="Schmutz J."/>
            <person name="Shapiro H."/>
            <person name="Siaut M."/>
            <person name="Stanley M."/>
            <person name="Sussman M.R."/>
            <person name="Taylor A.R."/>
            <person name="Vardi A."/>
            <person name="von Dassow P."/>
            <person name="Vyverman W."/>
            <person name="Willis A."/>
            <person name="Wyrwicz L.S."/>
            <person name="Rokhsar D.S."/>
            <person name="Weissenbach J."/>
            <person name="Armbrust E.V."/>
            <person name="Green B.R."/>
            <person name="Van de Peer Y."/>
            <person name="Grigoriev I.V."/>
        </authorList>
    </citation>
    <scope>NUCLEOTIDE SEQUENCE [LARGE SCALE GENOMIC DNA]</scope>
    <source>
        <strain evidence="8 9">CCAP 1055/1</strain>
    </source>
</reference>
<accession>B5Y3W5</accession>
<keyword evidence="3" id="KW-0106">Calcium</keyword>
<evidence type="ECO:0000259" key="7">
    <source>
        <dbReference type="PROSITE" id="PS50222"/>
    </source>
</evidence>
<evidence type="ECO:0000313" key="9">
    <source>
        <dbReference type="Proteomes" id="UP000000759"/>
    </source>
</evidence>
<dbReference type="AlphaFoldDB" id="B5Y3W5"/>
<dbReference type="InterPro" id="IPR002048">
    <property type="entry name" value="EF_hand_dom"/>
</dbReference>
<keyword evidence="6" id="KW-0274">FAD</keyword>
<organism evidence="8 9">
    <name type="scientific">Phaeodactylum tricornutum (strain CCAP 1055/1)</name>
    <dbReference type="NCBI Taxonomy" id="556484"/>
    <lineage>
        <taxon>Eukaryota</taxon>
        <taxon>Sar</taxon>
        <taxon>Stramenopiles</taxon>
        <taxon>Ochrophyta</taxon>
        <taxon>Bacillariophyta</taxon>
        <taxon>Bacillariophyceae</taxon>
        <taxon>Bacillariophycidae</taxon>
        <taxon>Naviculales</taxon>
        <taxon>Phaeodactylaceae</taxon>
        <taxon>Phaeodactylum</taxon>
    </lineage>
</organism>
<dbReference type="STRING" id="556484.B5Y3W5"/>
<evidence type="ECO:0000256" key="4">
    <source>
        <dbReference type="ARBA" id="ARBA00023002"/>
    </source>
</evidence>
<dbReference type="PANTHER" id="PTHR13914">
    <property type="entry name" value="PROLINE OXIDASE"/>
    <property type="match status" value="1"/>
</dbReference>
<dbReference type="GO" id="GO:0004657">
    <property type="term" value="F:proline dehydrogenase activity"/>
    <property type="evidence" value="ECO:0007669"/>
    <property type="project" value="UniProtKB-EC"/>
</dbReference>
<comment type="similarity">
    <text evidence="1 6">Belongs to the proline oxidase family.</text>
</comment>
<dbReference type="InterPro" id="IPR002872">
    <property type="entry name" value="Proline_DH_dom"/>
</dbReference>
<dbReference type="InParanoid" id="B5Y3W5"/>
<sequence length="509" mass="57463">FNDAEAAYESKTNPELIRAMLSFGLCQIPILVRYSERLLKLGRKIVGDTITDGILKQTLFGHFCAGEDEKQILPAIHKLEKAGIGSILDFAAEDDGEGDDGDDGDRSKKEKIADEIIQDKSPKVRVYDYESEAKCDRHVETFHKCIRDVADLGKDGYAAIKVTALTNPKLLERMSRAIVEAQNLFAKFDENGDGIVTKDEFKHGFNLFFKGEDAMLNDALDHLQLADGSVDYITWSMLLTPSDLPRLTAGCREVGPLSLAAPTDEEIELMERMFERGHELARQAAEVGTRLLIDAEQARFQPAIDNFVLNLQRTYNATGVSEFPVIYNTYQCYLKDVPDRLRTDVERSERFDYHFGAKLVRGAYMESERALAKSLGFPSPIQDTIQDTHDCYNNSVDFLLKHAIQSDKTCELMLATHNQESIEKAIHSMNEHGVNRKDPTICFGQLFGMSDNLTFNLGRHGYRAYKYVPYGEVKMVMPYLIRRANENSSIASGAAQELRMIQNELKRRV</sequence>
<dbReference type="PANTHER" id="PTHR13914:SF0">
    <property type="entry name" value="PROLINE DEHYDROGENASE 1, MITOCHONDRIAL"/>
    <property type="match status" value="1"/>
</dbReference>
<keyword evidence="5 6" id="KW-0642">Proline metabolism</keyword>
<dbReference type="PaxDb" id="2850-Phatr1155"/>
<keyword evidence="9" id="KW-1185">Reference proteome</keyword>
<dbReference type="InterPro" id="IPR011992">
    <property type="entry name" value="EF-hand-dom_pair"/>
</dbReference>
<dbReference type="OrthoDB" id="5464at2759"/>
<dbReference type="GO" id="GO:0005739">
    <property type="term" value="C:mitochondrion"/>
    <property type="evidence" value="ECO:0007669"/>
    <property type="project" value="TreeGrafter"/>
</dbReference>
<evidence type="ECO:0000256" key="6">
    <source>
        <dbReference type="RuleBase" id="RU364054"/>
    </source>
</evidence>
<feature type="non-terminal residue" evidence="8">
    <location>
        <position position="509"/>
    </location>
</feature>
<comment type="catalytic activity">
    <reaction evidence="6">
        <text>L-proline + a quinone = (S)-1-pyrroline-5-carboxylate + a quinol + H(+)</text>
        <dbReference type="Rhea" id="RHEA:23784"/>
        <dbReference type="ChEBI" id="CHEBI:15378"/>
        <dbReference type="ChEBI" id="CHEBI:17388"/>
        <dbReference type="ChEBI" id="CHEBI:24646"/>
        <dbReference type="ChEBI" id="CHEBI:60039"/>
        <dbReference type="ChEBI" id="CHEBI:132124"/>
        <dbReference type="EC" id="1.5.5.2"/>
    </reaction>
</comment>
<dbReference type="PROSITE" id="PS00018">
    <property type="entry name" value="EF_HAND_1"/>
    <property type="match status" value="1"/>
</dbReference>
<dbReference type="Proteomes" id="UP000000759">
    <property type="component" value="Chromosome 11"/>
</dbReference>
<dbReference type="GO" id="GO:0071949">
    <property type="term" value="F:FAD binding"/>
    <property type="evidence" value="ECO:0007669"/>
    <property type="project" value="TreeGrafter"/>
</dbReference>
<dbReference type="SUPFAM" id="SSF51730">
    <property type="entry name" value="FAD-linked oxidoreductase"/>
    <property type="match status" value="1"/>
</dbReference>
<dbReference type="EC" id="1.5.5.2" evidence="2 6"/>
<evidence type="ECO:0000256" key="5">
    <source>
        <dbReference type="ARBA" id="ARBA00023062"/>
    </source>
</evidence>
<dbReference type="InterPro" id="IPR018247">
    <property type="entry name" value="EF_Hand_1_Ca_BS"/>
</dbReference>
<dbReference type="GO" id="GO:0010133">
    <property type="term" value="P:L-proline catabolic process to L-glutamate"/>
    <property type="evidence" value="ECO:0007669"/>
    <property type="project" value="TreeGrafter"/>
</dbReference>
<evidence type="ECO:0000256" key="3">
    <source>
        <dbReference type="ARBA" id="ARBA00022837"/>
    </source>
</evidence>
<dbReference type="eggNOG" id="KOG0186">
    <property type="taxonomic scope" value="Eukaryota"/>
</dbReference>
<reference evidence="9" key="2">
    <citation type="submission" date="2008-08" db="EMBL/GenBank/DDBJ databases">
        <authorList>
            <consortium name="Diatom Consortium"/>
            <person name="Grigoriev I."/>
            <person name="Grimwood J."/>
            <person name="Kuo A."/>
            <person name="Otillar R.P."/>
            <person name="Salamov A."/>
            <person name="Detter J.C."/>
            <person name="Lindquist E."/>
            <person name="Shapiro H."/>
            <person name="Lucas S."/>
            <person name="Glavina del Rio T."/>
            <person name="Pitluck S."/>
            <person name="Rokhsar D."/>
            <person name="Bowler C."/>
        </authorList>
    </citation>
    <scope>GENOME REANNOTATION</scope>
    <source>
        <strain evidence="9">CCAP 1055/1</strain>
    </source>
</reference>
<evidence type="ECO:0000256" key="1">
    <source>
        <dbReference type="ARBA" id="ARBA00005869"/>
    </source>
</evidence>
<evidence type="ECO:0000256" key="2">
    <source>
        <dbReference type="ARBA" id="ARBA00012695"/>
    </source>
</evidence>
<comment type="function">
    <text evidence="6">Converts proline to delta-1-pyrroline-5-carboxylate.</text>
</comment>
<proteinExistence type="inferred from homology"/>
<dbReference type="SMART" id="SM00054">
    <property type="entry name" value="EFh"/>
    <property type="match status" value="1"/>
</dbReference>
<feature type="domain" description="EF-hand" evidence="7">
    <location>
        <begin position="176"/>
        <end position="211"/>
    </location>
</feature>
<dbReference type="InterPro" id="IPR015659">
    <property type="entry name" value="Proline_oxidase"/>
</dbReference>
<dbReference type="EMBL" id="CP001141">
    <property type="protein sequence ID" value="ACI65379.1"/>
    <property type="molecule type" value="Genomic_DNA"/>
</dbReference>
<comment type="cofactor">
    <cofactor evidence="6">
        <name>FAD</name>
        <dbReference type="ChEBI" id="CHEBI:57692"/>
    </cofactor>
</comment>
<protein>
    <recommendedName>
        <fullName evidence="2 6">Proline dehydrogenase</fullName>
        <ecNumber evidence="2 6">1.5.5.2</ecNumber>
    </recommendedName>
</protein>
<keyword evidence="6" id="KW-0285">Flavoprotein</keyword>
<dbReference type="KEGG" id="pti:PHATR_1155"/>
<feature type="non-terminal residue" evidence="8">
    <location>
        <position position="1"/>
    </location>
</feature>
<dbReference type="RefSeq" id="XP_002185909.1">
    <property type="nucleotide sequence ID" value="XM_002185873.1"/>
</dbReference>
<evidence type="ECO:0000313" key="8">
    <source>
        <dbReference type="EMBL" id="ACI65379.1"/>
    </source>
</evidence>
<keyword evidence="4 6" id="KW-0560">Oxidoreductase</keyword>
<dbReference type="GeneID" id="7204681"/>
<dbReference type="HOGENOM" id="CLU_018202_3_1_1"/>
<name>B5Y3W5_PHATC</name>
<dbReference type="Pfam" id="PF01619">
    <property type="entry name" value="Pro_dh"/>
    <property type="match status" value="1"/>
</dbReference>